<name>A0A346TPG7_9ABAC</name>
<evidence type="ECO:0000313" key="1">
    <source>
        <dbReference type="EMBL" id="AXU41477.1"/>
    </source>
</evidence>
<dbReference type="EMBL" id="MH124167">
    <property type="protein sequence ID" value="AXU41477.1"/>
    <property type="molecule type" value="Genomic_DNA"/>
</dbReference>
<accession>A0A346TPG7</accession>
<proteinExistence type="predicted"/>
<sequence length="211" mass="24481">MSCRKPTESNEHDTVVSLPLEIFYKISDLLPLSILISLKLDSSFYRQAFIQRFGYKKAKTVRSHFCWSTVYALCVTTKKHIVPQKSCGGGFQDWIQGRLLNGCHFRTFDDGTPDAIKFVSYTGLRRFFVRPLINKYLARSSKQKVTVRTMPQLFDDISTGYYTDHTNCCFTDPALQRYAYLSWNIVDCLRNDYVMDPALKFFEYFSTSVLS</sequence>
<dbReference type="RefSeq" id="YP_010796489.1">
    <property type="nucleotide sequence ID" value="NC_076031.1"/>
</dbReference>
<organism evidence="1 2">
    <name type="scientific">Mythimna unipuncta nucleopolyhedrovirus</name>
    <dbReference type="NCBI Taxonomy" id="447897"/>
    <lineage>
        <taxon>Viruses</taxon>
        <taxon>Viruses incertae sedis</taxon>
        <taxon>Naldaviricetes</taxon>
        <taxon>Lefavirales</taxon>
        <taxon>Baculoviridae</taxon>
        <taxon>Alphabaculovirus</taxon>
    </lineage>
</organism>
<dbReference type="Proteomes" id="UP000501969">
    <property type="component" value="Segment"/>
</dbReference>
<evidence type="ECO:0000313" key="2">
    <source>
        <dbReference type="Proteomes" id="UP000501969"/>
    </source>
</evidence>
<protein>
    <submittedName>
        <fullName evidence="1">ORF30</fullName>
    </submittedName>
</protein>
<dbReference type="KEGG" id="vg:80533984"/>
<dbReference type="GeneID" id="80533984"/>
<keyword evidence="2" id="KW-1185">Reference proteome</keyword>
<reference evidence="1 2" key="1">
    <citation type="submission" date="2018-03" db="EMBL/GenBank/DDBJ databases">
        <title>Complete genome sequence of a second alphabaculovirus from the true armyworm, Mythimna unipuncta.</title>
        <authorList>
            <person name="Harrison R.L."/>
            <person name="Mowery J.D."/>
            <person name="Bauchan G.R."/>
            <person name="Theilmann D.A."/>
            <person name="Erlandson M.A."/>
        </authorList>
    </citation>
    <scope>NUCLEOTIDE SEQUENCE [LARGE SCALE GENOMIC DNA]</scope>
    <source>
        <strain evidence="1 2">KY310</strain>
    </source>
</reference>